<name>A0ABM0MIS8_SACKO</name>
<accession>A0ABM0MIS8</accession>
<evidence type="ECO:0000313" key="4">
    <source>
        <dbReference type="Proteomes" id="UP000694865"/>
    </source>
</evidence>
<dbReference type="InterPro" id="IPR000863">
    <property type="entry name" value="Sulfotransferase_dom"/>
</dbReference>
<evidence type="ECO:0000256" key="1">
    <source>
        <dbReference type="ARBA" id="ARBA00005771"/>
    </source>
</evidence>
<comment type="similarity">
    <text evidence="1">Belongs to the sulfotransferase 1 family.</text>
</comment>
<protein>
    <submittedName>
        <fullName evidence="5">Sulfotransferase 1 family member D1-like</fullName>
    </submittedName>
</protein>
<dbReference type="RefSeq" id="XP_006819919.1">
    <property type="nucleotide sequence ID" value="XM_006819856.1"/>
</dbReference>
<dbReference type="PANTHER" id="PTHR11783">
    <property type="entry name" value="SULFOTRANSFERASE SULT"/>
    <property type="match status" value="1"/>
</dbReference>
<evidence type="ECO:0000256" key="2">
    <source>
        <dbReference type="ARBA" id="ARBA00022679"/>
    </source>
</evidence>
<evidence type="ECO:0000313" key="5">
    <source>
        <dbReference type="RefSeq" id="XP_006819919.1"/>
    </source>
</evidence>
<dbReference type="GeneID" id="100374736"/>
<feature type="domain" description="Sulfotransferase" evidence="3">
    <location>
        <begin position="41"/>
        <end position="89"/>
    </location>
</feature>
<dbReference type="InterPro" id="IPR027417">
    <property type="entry name" value="P-loop_NTPase"/>
</dbReference>
<organism evidence="4 5">
    <name type="scientific">Saccoglossus kowalevskii</name>
    <name type="common">Acorn worm</name>
    <dbReference type="NCBI Taxonomy" id="10224"/>
    <lineage>
        <taxon>Eukaryota</taxon>
        <taxon>Metazoa</taxon>
        <taxon>Hemichordata</taxon>
        <taxon>Enteropneusta</taxon>
        <taxon>Harrimaniidae</taxon>
        <taxon>Saccoglossus</taxon>
    </lineage>
</organism>
<dbReference type="SUPFAM" id="SSF52540">
    <property type="entry name" value="P-loop containing nucleoside triphosphate hydrolases"/>
    <property type="match status" value="1"/>
</dbReference>
<gene>
    <name evidence="5" type="primary">LOC100374736</name>
</gene>
<sequence>TTWTTEMVSLIMNGGDTEYNMSDIQHTRVPQIEVNYKPNIMRFIYVARNPKDMLVSYYYLYKMCRVHGCYEGSWAVFFRKFINKQRIIGDWRNHFTLAQNEEFNKLYEYKMKDTGLSFQWDGDN</sequence>
<proteinExistence type="inferred from homology"/>
<dbReference type="Gene3D" id="3.40.50.300">
    <property type="entry name" value="P-loop containing nucleotide triphosphate hydrolases"/>
    <property type="match status" value="2"/>
</dbReference>
<evidence type="ECO:0000259" key="3">
    <source>
        <dbReference type="Pfam" id="PF00685"/>
    </source>
</evidence>
<reference evidence="5" key="1">
    <citation type="submission" date="2025-08" db="UniProtKB">
        <authorList>
            <consortium name="RefSeq"/>
        </authorList>
    </citation>
    <scope>IDENTIFICATION</scope>
    <source>
        <tissue evidence="5">Testes</tissue>
    </source>
</reference>
<keyword evidence="4" id="KW-1185">Reference proteome</keyword>
<keyword evidence="2" id="KW-0808">Transferase</keyword>
<dbReference type="Pfam" id="PF00685">
    <property type="entry name" value="Sulfotransfer_1"/>
    <property type="match status" value="1"/>
</dbReference>
<dbReference type="Proteomes" id="UP000694865">
    <property type="component" value="Unplaced"/>
</dbReference>
<feature type="non-terminal residue" evidence="5">
    <location>
        <position position="1"/>
    </location>
</feature>